<dbReference type="Pfam" id="PF00440">
    <property type="entry name" value="TetR_N"/>
    <property type="match status" value="1"/>
</dbReference>
<gene>
    <name evidence="6" type="ORF">AVDCRST_MAG52-880</name>
</gene>
<dbReference type="EMBL" id="CADCTN010000058">
    <property type="protein sequence ID" value="CAA9228109.1"/>
    <property type="molecule type" value="Genomic_DNA"/>
</dbReference>
<dbReference type="GO" id="GO:0000976">
    <property type="term" value="F:transcription cis-regulatory region binding"/>
    <property type="evidence" value="ECO:0007669"/>
    <property type="project" value="TreeGrafter"/>
</dbReference>
<dbReference type="SUPFAM" id="SSF48498">
    <property type="entry name" value="Tetracyclin repressor-like, C-terminal domain"/>
    <property type="match status" value="1"/>
</dbReference>
<dbReference type="Pfam" id="PF16859">
    <property type="entry name" value="TetR_C_11"/>
    <property type="match status" value="1"/>
</dbReference>
<dbReference type="PANTHER" id="PTHR30055">
    <property type="entry name" value="HTH-TYPE TRANSCRIPTIONAL REGULATOR RUTR"/>
    <property type="match status" value="1"/>
</dbReference>
<dbReference type="InterPro" id="IPR050109">
    <property type="entry name" value="HTH-type_TetR-like_transc_reg"/>
</dbReference>
<evidence type="ECO:0000259" key="5">
    <source>
        <dbReference type="Pfam" id="PF16859"/>
    </source>
</evidence>
<sequence length="204" mass="21943">MSGTPGRPLSSELSEQLISVAVDILAEEGWGRLNSDRIAARARAGKAGIYRRWPSMAALARHAVGGFRLVTVPDRDGGSLRADLVALAARWTRPLDREERAVASIVGAARHEEQLRAGLDDALVRPLAAAVDELARRSAARGEPIEVGRLALLGSVLQAFWWQRYTGPGDGAMSEQAVERVVDDVLVPIAVSSSEARHREPVTV</sequence>
<evidence type="ECO:0000256" key="3">
    <source>
        <dbReference type="ARBA" id="ARBA00023163"/>
    </source>
</evidence>
<reference evidence="6" key="1">
    <citation type="submission" date="2020-02" db="EMBL/GenBank/DDBJ databases">
        <authorList>
            <person name="Meier V. D."/>
        </authorList>
    </citation>
    <scope>NUCLEOTIDE SEQUENCE</scope>
    <source>
        <strain evidence="6">AVDCRST_MAG52</strain>
    </source>
</reference>
<keyword evidence="2" id="KW-0238">DNA-binding</keyword>
<keyword evidence="3" id="KW-0804">Transcription</keyword>
<feature type="domain" description="HTH tetR-type" evidence="4">
    <location>
        <begin position="17"/>
        <end position="61"/>
    </location>
</feature>
<evidence type="ECO:0000256" key="2">
    <source>
        <dbReference type="ARBA" id="ARBA00023125"/>
    </source>
</evidence>
<evidence type="ECO:0000256" key="1">
    <source>
        <dbReference type="ARBA" id="ARBA00023015"/>
    </source>
</evidence>
<dbReference type="PANTHER" id="PTHR30055:SF148">
    <property type="entry name" value="TETR-FAMILY TRANSCRIPTIONAL REGULATOR"/>
    <property type="match status" value="1"/>
</dbReference>
<feature type="domain" description="Tetracyclin repressor-like C-terminal" evidence="5">
    <location>
        <begin position="76"/>
        <end position="185"/>
    </location>
</feature>
<dbReference type="SUPFAM" id="SSF46689">
    <property type="entry name" value="Homeodomain-like"/>
    <property type="match status" value="1"/>
</dbReference>
<proteinExistence type="predicted"/>
<dbReference type="InterPro" id="IPR011075">
    <property type="entry name" value="TetR_C"/>
</dbReference>
<evidence type="ECO:0000313" key="6">
    <source>
        <dbReference type="EMBL" id="CAA9228109.1"/>
    </source>
</evidence>
<dbReference type="InterPro" id="IPR001647">
    <property type="entry name" value="HTH_TetR"/>
</dbReference>
<organism evidence="6">
    <name type="scientific">uncultured Blastococcus sp</name>
    <dbReference type="NCBI Taxonomy" id="217144"/>
    <lineage>
        <taxon>Bacteria</taxon>
        <taxon>Bacillati</taxon>
        <taxon>Actinomycetota</taxon>
        <taxon>Actinomycetes</taxon>
        <taxon>Geodermatophilales</taxon>
        <taxon>Geodermatophilaceae</taxon>
        <taxon>Blastococcus</taxon>
        <taxon>environmental samples</taxon>
    </lineage>
</organism>
<dbReference type="InterPro" id="IPR009057">
    <property type="entry name" value="Homeodomain-like_sf"/>
</dbReference>
<accession>A0A6J4HMR3</accession>
<dbReference type="Gene3D" id="1.10.357.10">
    <property type="entry name" value="Tetracycline Repressor, domain 2"/>
    <property type="match status" value="1"/>
</dbReference>
<name>A0A6J4HMR3_9ACTN</name>
<protein>
    <submittedName>
        <fullName evidence="6">Transcriptional regulator, AcrR family</fullName>
    </submittedName>
</protein>
<dbReference type="InterPro" id="IPR036271">
    <property type="entry name" value="Tet_transcr_reg_TetR-rel_C_sf"/>
</dbReference>
<dbReference type="Gene3D" id="1.10.10.60">
    <property type="entry name" value="Homeodomain-like"/>
    <property type="match status" value="1"/>
</dbReference>
<evidence type="ECO:0000259" key="4">
    <source>
        <dbReference type="Pfam" id="PF00440"/>
    </source>
</evidence>
<dbReference type="GO" id="GO:0003700">
    <property type="term" value="F:DNA-binding transcription factor activity"/>
    <property type="evidence" value="ECO:0007669"/>
    <property type="project" value="TreeGrafter"/>
</dbReference>
<dbReference type="AlphaFoldDB" id="A0A6J4HMR3"/>
<keyword evidence="1" id="KW-0805">Transcription regulation</keyword>